<feature type="compositionally biased region" description="Polar residues" evidence="1">
    <location>
        <begin position="503"/>
        <end position="516"/>
    </location>
</feature>
<sequence length="536" mass="60152">MTSSRRGSQLSTLAETPEEFIRLECKRRKNQATLRRRASISDQFIVLPASSSRRERLAQLSHMAFLQRPEHAEALAAIVERVRAIASTDATALGHKISPMDRHRFETWAKDVTKIFDEFEPSDQHLHDPLVQVVDKLQALQDGHLCLAEVAIEGRHLLEQWERCGVFDQVATTDGSSEDDDEVDDEVDPLQQDESGQGDTKPSDTNDETTATPPHGGDTPPNNDNESNTRRTSVQTSDPRRMKSHRFEERQRLQWHADQKRRIENTYAYQSIRERAAARVIKRRVLHWARSTEAFRSRVEEIQTFGNTTQGFLQEVMATSALQRRAMLGRGGAAGGGDIFDIMRGRGEFASGRCINFKDLMLYAKHFALFSVDHAVRRVHELQLKQWLLQQRSLLKLQLWWRKMLERLDDSENPVDADQGDTKRHDDSEGESLLPAIDLYAAPASSTSASPPHRVVRLVPKRERPSADVTPAGDSGDDDAPSSADSDSSASSCSDAASEPESFTSSRSVTPENAETPAFQQLLHTYLGLLRAAPVD</sequence>
<proteinExistence type="predicted"/>
<feature type="region of interest" description="Disordered" evidence="1">
    <location>
        <begin position="444"/>
        <end position="516"/>
    </location>
</feature>
<evidence type="ECO:0000256" key="1">
    <source>
        <dbReference type="SAM" id="MobiDB-lite"/>
    </source>
</evidence>
<dbReference type="EMBL" id="JAKCXM010000128">
    <property type="protein sequence ID" value="KAJ0401438.1"/>
    <property type="molecule type" value="Genomic_DNA"/>
</dbReference>
<comment type="caution">
    <text evidence="2">The sequence shown here is derived from an EMBL/GenBank/DDBJ whole genome shotgun (WGS) entry which is preliminary data.</text>
</comment>
<dbReference type="AlphaFoldDB" id="A0AAD5LKS7"/>
<gene>
    <name evidence="2" type="ORF">P43SY_001006</name>
</gene>
<feature type="region of interest" description="Disordered" evidence="1">
    <location>
        <begin position="411"/>
        <end position="430"/>
    </location>
</feature>
<name>A0AAD5LKS7_PYTIN</name>
<feature type="compositionally biased region" description="Low complexity" evidence="1">
    <location>
        <begin position="481"/>
        <end position="502"/>
    </location>
</feature>
<feature type="compositionally biased region" description="Acidic residues" evidence="1">
    <location>
        <begin position="176"/>
        <end position="188"/>
    </location>
</feature>
<feature type="region of interest" description="Disordered" evidence="1">
    <location>
        <begin position="171"/>
        <end position="253"/>
    </location>
</feature>
<feature type="compositionally biased region" description="Polar residues" evidence="1">
    <location>
        <begin position="220"/>
        <end position="237"/>
    </location>
</feature>
<reference evidence="2" key="1">
    <citation type="submission" date="2021-12" db="EMBL/GenBank/DDBJ databases">
        <title>Prjna785345.</title>
        <authorList>
            <person name="Rujirawat T."/>
            <person name="Krajaejun T."/>
        </authorList>
    </citation>
    <scope>NUCLEOTIDE SEQUENCE</scope>
    <source>
        <strain evidence="2">Pi057C3</strain>
    </source>
</reference>
<accession>A0AAD5LKS7</accession>
<feature type="compositionally biased region" description="Basic and acidic residues" evidence="1">
    <location>
        <begin position="238"/>
        <end position="253"/>
    </location>
</feature>
<evidence type="ECO:0000313" key="3">
    <source>
        <dbReference type="Proteomes" id="UP001209570"/>
    </source>
</evidence>
<keyword evidence="3" id="KW-1185">Reference proteome</keyword>
<dbReference type="Proteomes" id="UP001209570">
    <property type="component" value="Unassembled WGS sequence"/>
</dbReference>
<evidence type="ECO:0000313" key="2">
    <source>
        <dbReference type="EMBL" id="KAJ0401438.1"/>
    </source>
</evidence>
<organism evidence="2 3">
    <name type="scientific">Pythium insidiosum</name>
    <name type="common">Pythiosis disease agent</name>
    <dbReference type="NCBI Taxonomy" id="114742"/>
    <lineage>
        <taxon>Eukaryota</taxon>
        <taxon>Sar</taxon>
        <taxon>Stramenopiles</taxon>
        <taxon>Oomycota</taxon>
        <taxon>Peronosporomycetes</taxon>
        <taxon>Pythiales</taxon>
        <taxon>Pythiaceae</taxon>
        <taxon>Pythium</taxon>
    </lineage>
</organism>
<protein>
    <submittedName>
        <fullName evidence="2">Uncharacterized protein</fullName>
    </submittedName>
</protein>